<dbReference type="Proteomes" id="UP000319322">
    <property type="component" value="Unassembled WGS sequence"/>
</dbReference>
<keyword evidence="2" id="KW-1185">Reference proteome</keyword>
<evidence type="ECO:0000313" key="1">
    <source>
        <dbReference type="EMBL" id="TSA84733.1"/>
    </source>
</evidence>
<name>A0A553UWZ9_9HELI</name>
<reference evidence="1 2" key="3">
    <citation type="submission" date="2019-07" db="EMBL/GenBank/DDBJ databases">
        <authorList>
            <person name="Papic B."/>
        </authorList>
    </citation>
    <scope>NUCLEOTIDE SEQUENCE [LARGE SCALE GENOMIC DNA]</scope>
    <source>
        <strain evidence="1 2">L8b</strain>
    </source>
</reference>
<protein>
    <submittedName>
        <fullName evidence="1">Uncharacterized protein</fullName>
    </submittedName>
</protein>
<dbReference type="AlphaFoldDB" id="A0A553UWZ9"/>
<sequence>MRKVIAKHGKTSVELSKWAWILALSLAWGGAQPCACLTDYSSALDALGTQLSKALAPNPKLNPKDYLSYVVKGTLQFKTPDPFVLFGYAAHNQDYSKNGFCVGLGTRLDFHTNFCLVSTRSKGWYISPFWLDKGLLHIEFSREQNGHLEYNHLIFARKDQAFFLQRFYRQNYPTQTPISPLYDKLRVGIKSTTLYYSSKYSPAPIPIDSISDTLLTRLQTECAQSQPCLKARQEEPLSLEQMRAHIAPWLKEIAQQVGMPTNSKKVWLVSQAFIANQQKYLLGIDSLQDKNKSIFCLGIFHGQEARKGFCLQVFTKEPDIKLSCEESLLKIQIDTKSAIQRYLVFQAIQGQFYLRQYYEVFLAQDVLKIPHKIGEKLYYNQERDKRQIPMQALSTPLLEELRQTCVLHGLCQTPLLEP</sequence>
<evidence type="ECO:0000313" key="2">
    <source>
        <dbReference type="Proteomes" id="UP000319322"/>
    </source>
</evidence>
<reference evidence="2" key="2">
    <citation type="submission" date="2019-07" db="EMBL/GenBank/DDBJ databases">
        <title>Helicobacter labacensis sp. nov., Helicobacter mehlei sp. nov. and Helicobacter vulpis sp. nov., isolated from gastric mucosa of red fox (Vulpis vulpis).</title>
        <authorList>
            <person name="Papic B."/>
        </authorList>
    </citation>
    <scope>NUCLEOTIDE SEQUENCE [LARGE SCALE GENOMIC DNA]</scope>
    <source>
        <strain evidence="2">L8b</strain>
    </source>
</reference>
<accession>A0A553UWZ9</accession>
<dbReference type="RefSeq" id="WP_143928383.1">
    <property type="nucleotide sequence ID" value="NZ_VKGC01000007.1"/>
</dbReference>
<dbReference type="EMBL" id="VKGC01000007">
    <property type="protein sequence ID" value="TSA84733.1"/>
    <property type="molecule type" value="Genomic_DNA"/>
</dbReference>
<reference evidence="1 2" key="1">
    <citation type="submission" date="2019-07" db="EMBL/GenBank/DDBJ databases">
        <title>Helicobacter labacensis sp. nov., Helicobacter mehlei sp. nov. and Helicobacter vulpis sp. nov., isolated from gastric mucosa of red fox (Vulpis vulpis).</title>
        <authorList>
            <person name="Kusar D."/>
            <person name="Gruntar I."/>
            <person name="Pate M."/>
            <person name="Zajc U."/>
            <person name="Ocepek M."/>
        </authorList>
    </citation>
    <scope>NUCLEOTIDE SEQUENCE [LARGE SCALE GENOMIC DNA]</scope>
    <source>
        <strain evidence="1 2">L8b</strain>
    </source>
</reference>
<comment type="caution">
    <text evidence="1">The sequence shown here is derived from an EMBL/GenBank/DDBJ whole genome shotgun (WGS) entry which is preliminary data.</text>
</comment>
<proteinExistence type="predicted"/>
<organism evidence="1 2">
    <name type="scientific">Helicobacter mehlei</name>
    <dbReference type="NCBI Taxonomy" id="2316080"/>
    <lineage>
        <taxon>Bacteria</taxon>
        <taxon>Pseudomonadati</taxon>
        <taxon>Campylobacterota</taxon>
        <taxon>Epsilonproteobacteria</taxon>
        <taxon>Campylobacterales</taxon>
        <taxon>Helicobacteraceae</taxon>
        <taxon>Helicobacter</taxon>
    </lineage>
</organism>
<gene>
    <name evidence="1" type="ORF">FNE76_03970</name>
</gene>